<sequence length="85" mass="9148">MHSVKPGGDFNPSHPRSFPASRTGKKTSWPAERNYYSRLCRFDREENEGGGARQRVRTGGAAAVSPPEAVPFGGCHLLSGFTGVT</sequence>
<dbReference type="HOGENOM" id="CLU_2515902_0_0_1"/>
<feature type="region of interest" description="Disordered" evidence="1">
    <location>
        <begin position="46"/>
        <end position="67"/>
    </location>
</feature>
<accession>A0A0D9XV27</accession>
<keyword evidence="3" id="KW-1185">Reference proteome</keyword>
<reference evidence="3" key="2">
    <citation type="submission" date="2013-12" db="EMBL/GenBank/DDBJ databases">
        <authorList>
            <person name="Yu Y."/>
            <person name="Lee S."/>
            <person name="de Baynast K."/>
            <person name="Wissotski M."/>
            <person name="Liu L."/>
            <person name="Talag J."/>
            <person name="Goicoechea J."/>
            <person name="Angelova A."/>
            <person name="Jetty R."/>
            <person name="Kudrna D."/>
            <person name="Golser W."/>
            <person name="Rivera L."/>
            <person name="Zhang J."/>
            <person name="Wing R."/>
        </authorList>
    </citation>
    <scope>NUCLEOTIDE SEQUENCE</scope>
</reference>
<reference evidence="2 3" key="1">
    <citation type="submission" date="2012-08" db="EMBL/GenBank/DDBJ databases">
        <title>Oryza genome evolution.</title>
        <authorList>
            <person name="Wing R.A."/>
        </authorList>
    </citation>
    <scope>NUCLEOTIDE SEQUENCE</scope>
</reference>
<protein>
    <submittedName>
        <fullName evidence="2">Uncharacterized protein</fullName>
    </submittedName>
</protein>
<evidence type="ECO:0000256" key="1">
    <source>
        <dbReference type="SAM" id="MobiDB-lite"/>
    </source>
</evidence>
<dbReference type="EnsemblPlants" id="LPERR11G18600.1">
    <property type="protein sequence ID" value="LPERR11G18600.1"/>
    <property type="gene ID" value="LPERR11G18600"/>
</dbReference>
<name>A0A0D9XV27_9ORYZ</name>
<evidence type="ECO:0000313" key="2">
    <source>
        <dbReference type="EnsemblPlants" id="LPERR11G18600.1"/>
    </source>
</evidence>
<reference evidence="2" key="3">
    <citation type="submission" date="2015-04" db="UniProtKB">
        <authorList>
            <consortium name="EnsemblPlants"/>
        </authorList>
    </citation>
    <scope>IDENTIFICATION</scope>
</reference>
<feature type="region of interest" description="Disordered" evidence="1">
    <location>
        <begin position="1"/>
        <end position="29"/>
    </location>
</feature>
<proteinExistence type="predicted"/>
<dbReference type="AlphaFoldDB" id="A0A0D9XV27"/>
<dbReference type="Proteomes" id="UP000032180">
    <property type="component" value="Chromosome 11"/>
</dbReference>
<dbReference type="Gramene" id="LPERR11G18600.1">
    <property type="protein sequence ID" value="LPERR11G18600.1"/>
    <property type="gene ID" value="LPERR11G18600"/>
</dbReference>
<evidence type="ECO:0000313" key="3">
    <source>
        <dbReference type="Proteomes" id="UP000032180"/>
    </source>
</evidence>
<organism evidence="2 3">
    <name type="scientific">Leersia perrieri</name>
    <dbReference type="NCBI Taxonomy" id="77586"/>
    <lineage>
        <taxon>Eukaryota</taxon>
        <taxon>Viridiplantae</taxon>
        <taxon>Streptophyta</taxon>
        <taxon>Embryophyta</taxon>
        <taxon>Tracheophyta</taxon>
        <taxon>Spermatophyta</taxon>
        <taxon>Magnoliopsida</taxon>
        <taxon>Liliopsida</taxon>
        <taxon>Poales</taxon>
        <taxon>Poaceae</taxon>
        <taxon>BOP clade</taxon>
        <taxon>Oryzoideae</taxon>
        <taxon>Oryzeae</taxon>
        <taxon>Oryzinae</taxon>
        <taxon>Leersia</taxon>
    </lineage>
</organism>